<sequence>MRVDEEARLPGTCIGSDRGRDSQGDDRHVCCAHDAFTGGCGGEPGVARRVIRGRRGGELMRGPREDTRCALRELTRESRVPATETRNTGRRNGRKSRAKKKTCVPCRSSVISAPLSGDRLSRSFSPDRTPIGCYRYGHACAAMINDPTDETMRCHRAFDTSRECFTKNTIIQYRSKVWVHFRCICTSYLGKMISEIMKTLKLYRAY</sequence>
<feature type="non-terminal residue" evidence="2">
    <location>
        <position position="206"/>
    </location>
</feature>
<feature type="region of interest" description="Disordered" evidence="1">
    <location>
        <begin position="1"/>
        <end position="25"/>
    </location>
</feature>
<evidence type="ECO:0000256" key="1">
    <source>
        <dbReference type="SAM" id="MobiDB-lite"/>
    </source>
</evidence>
<dbReference type="AlphaFoldDB" id="A0A6V7HI97"/>
<proteinExistence type="predicted"/>
<name>A0A6V7HI97_9HYME</name>
<dbReference type="OrthoDB" id="10605591at2759"/>
<feature type="region of interest" description="Disordered" evidence="1">
    <location>
        <begin position="74"/>
        <end position="100"/>
    </location>
</feature>
<accession>A0A6V7HI97</accession>
<dbReference type="EMBL" id="CAJDYZ010011843">
    <property type="protein sequence ID" value="CAD1480146.1"/>
    <property type="molecule type" value="Genomic_DNA"/>
</dbReference>
<feature type="compositionally biased region" description="Basic residues" evidence="1">
    <location>
        <begin position="88"/>
        <end position="100"/>
    </location>
</feature>
<organism evidence="2 3">
    <name type="scientific">Heterotrigona itama</name>
    <dbReference type="NCBI Taxonomy" id="395501"/>
    <lineage>
        <taxon>Eukaryota</taxon>
        <taxon>Metazoa</taxon>
        <taxon>Ecdysozoa</taxon>
        <taxon>Arthropoda</taxon>
        <taxon>Hexapoda</taxon>
        <taxon>Insecta</taxon>
        <taxon>Pterygota</taxon>
        <taxon>Neoptera</taxon>
        <taxon>Endopterygota</taxon>
        <taxon>Hymenoptera</taxon>
        <taxon>Apocrita</taxon>
        <taxon>Aculeata</taxon>
        <taxon>Apoidea</taxon>
        <taxon>Anthophila</taxon>
        <taxon>Apidae</taxon>
        <taxon>Heterotrigona</taxon>
    </lineage>
</organism>
<evidence type="ECO:0000313" key="3">
    <source>
        <dbReference type="Proteomes" id="UP000752696"/>
    </source>
</evidence>
<dbReference type="Proteomes" id="UP000752696">
    <property type="component" value="Unassembled WGS sequence"/>
</dbReference>
<comment type="caution">
    <text evidence="2">The sequence shown here is derived from an EMBL/GenBank/DDBJ whole genome shotgun (WGS) entry which is preliminary data.</text>
</comment>
<gene>
    <name evidence="2" type="ORF">MHI_LOCUS898935</name>
</gene>
<evidence type="ECO:0000313" key="2">
    <source>
        <dbReference type="EMBL" id="CAD1480146.1"/>
    </source>
</evidence>
<protein>
    <submittedName>
        <fullName evidence="2">Uncharacterized protein</fullName>
    </submittedName>
</protein>
<reference evidence="2" key="1">
    <citation type="submission" date="2020-07" db="EMBL/GenBank/DDBJ databases">
        <authorList>
            <person name="Nazaruddin N."/>
        </authorList>
    </citation>
    <scope>NUCLEOTIDE SEQUENCE</scope>
</reference>
<keyword evidence="3" id="KW-1185">Reference proteome</keyword>